<reference evidence="1" key="1">
    <citation type="submission" date="2020-05" db="EMBL/GenBank/DDBJ databases">
        <authorList>
            <person name="Chiriac C."/>
            <person name="Salcher M."/>
            <person name="Ghai R."/>
            <person name="Kavagutti S V."/>
        </authorList>
    </citation>
    <scope>NUCLEOTIDE SEQUENCE</scope>
</reference>
<name>A0A6J7IKZ3_9ZZZZ</name>
<sequence>MHARRWTLLAVTTAIAGVLAPVAAASAAWTPAESVSASANDIHNATLGFDAQGRALATWLPSTYVNGRFKGQGGRAATRAPQLTAFDPERTAPVFRAGPMLYGQTRAVGLDVRHGSWNRCGQQVDLRVRYGRSSGFFQTPASVIAAYRGVGGDGDPAVGTDKSGHVAAAWAQSAASCSRSIIRVARRRAPSSSFTAPDTLRGRGMNELPSIAVGGRGDIVVAWARRVGEGRTVIEARYRRAGGSWDALERLGEGTARGEVTTAVMQNGRAYVAWQRKTINETTGTSASTWVAVRPSGAGSFRDATRLEAIRTGVSYVGLRPILAVNGIHALIAWTGRAGTTWRVRVATAGSNGSFSSPETVSDAAVNAQLGGLSLLPDGTAAVSWAQLDFELVPGRALAALRPAGDSRFLPGELVSSSTRSVPLVALSPLTRQPTVTWTQHMGAPTTSAARLDVRLRASTREPPAP</sequence>
<evidence type="ECO:0000313" key="1">
    <source>
        <dbReference type="EMBL" id="CAB4931933.1"/>
    </source>
</evidence>
<protein>
    <submittedName>
        <fullName evidence="1">Unannotated protein</fullName>
    </submittedName>
</protein>
<accession>A0A6J7IKZ3</accession>
<gene>
    <name evidence="1" type="ORF">UFOPK3674_01217</name>
</gene>
<proteinExistence type="predicted"/>
<dbReference type="EMBL" id="CAFBMX010000005">
    <property type="protein sequence ID" value="CAB4931933.1"/>
    <property type="molecule type" value="Genomic_DNA"/>
</dbReference>
<dbReference type="AlphaFoldDB" id="A0A6J7IKZ3"/>
<organism evidence="1">
    <name type="scientific">freshwater metagenome</name>
    <dbReference type="NCBI Taxonomy" id="449393"/>
    <lineage>
        <taxon>unclassified sequences</taxon>
        <taxon>metagenomes</taxon>
        <taxon>ecological metagenomes</taxon>
    </lineage>
</organism>